<evidence type="ECO:0000313" key="5">
    <source>
        <dbReference type="Proteomes" id="UP001497512"/>
    </source>
</evidence>
<evidence type="ECO:0000259" key="3">
    <source>
        <dbReference type="Pfam" id="PF14904"/>
    </source>
</evidence>
<dbReference type="InterPro" id="IPR029063">
    <property type="entry name" value="SAM-dependent_MTases_sf"/>
</dbReference>
<dbReference type="Pfam" id="PF10294">
    <property type="entry name" value="Methyltransf_16"/>
    <property type="match status" value="1"/>
</dbReference>
<dbReference type="InterPro" id="IPR019410">
    <property type="entry name" value="Methyltransf_16"/>
</dbReference>
<evidence type="ECO:0000313" key="4">
    <source>
        <dbReference type="EMBL" id="CAK9191915.1"/>
    </source>
</evidence>
<gene>
    <name evidence="4" type="ORF">CSSPTR1EN2_LOCUS1629</name>
</gene>
<evidence type="ECO:0000256" key="2">
    <source>
        <dbReference type="ARBA" id="ARBA00022679"/>
    </source>
</evidence>
<evidence type="ECO:0000256" key="1">
    <source>
        <dbReference type="ARBA" id="ARBA00005511"/>
    </source>
</evidence>
<dbReference type="InterPro" id="IPR029426">
    <property type="entry name" value="FAM86_N"/>
</dbReference>
<accession>A0ABP0TBU5</accession>
<sequence length="435" mass="48282">MRLEDHGKALLAAYRVMEPATVIVSLARNMGHGKLSTDVQSFVLEKCIKDKICRKYPPAPVFLRQMLKLLILAAESDGEEVLESLYELHAAYLLTQQDSISEIAGKCYKSYTYAVPMEARRAWLACTVRESEREVAVEVVEELITLRVSLNMLEGATGCCTWPASLFLTEVLLNHPELVSGQNCLELGAGAGMVGVCLARLAAAKIVLTDGDLATLANLRHNLQVNGVKVHGKETLNCNQPSLCSPANGVECRQLLWEIASEKELRTYSADVILGADLIYDPEYIPHLVHVVASLLSFESSMQRNHDGNSIGQVFRTAGDEDGDDAFNLSAAEETATLKDYSITNDCCDTSCTEEKDPKLCQQPRDLRQNGQWQRIAYIASALRNPETLVYFVETARAAQLEITDVTDVMQPLKCFTDIKGFDRTRIRLHRLQKL</sequence>
<organism evidence="4 5">
    <name type="scientific">Sphagnum troendelagicum</name>
    <dbReference type="NCBI Taxonomy" id="128251"/>
    <lineage>
        <taxon>Eukaryota</taxon>
        <taxon>Viridiplantae</taxon>
        <taxon>Streptophyta</taxon>
        <taxon>Embryophyta</taxon>
        <taxon>Bryophyta</taxon>
        <taxon>Sphagnophytina</taxon>
        <taxon>Sphagnopsida</taxon>
        <taxon>Sphagnales</taxon>
        <taxon>Sphagnaceae</taxon>
        <taxon>Sphagnum</taxon>
    </lineage>
</organism>
<dbReference type="PANTHER" id="PTHR14614:SF130">
    <property type="entry name" value="PROTEIN-LYSINE N-METHYLTRANSFERASE EEF2KMT"/>
    <property type="match status" value="1"/>
</dbReference>
<keyword evidence="5" id="KW-1185">Reference proteome</keyword>
<keyword evidence="2" id="KW-0808">Transferase</keyword>
<dbReference type="Gene3D" id="3.40.50.150">
    <property type="entry name" value="Vaccinia Virus protein VP39"/>
    <property type="match status" value="1"/>
</dbReference>
<dbReference type="Pfam" id="PF14904">
    <property type="entry name" value="FAM86"/>
    <property type="match status" value="1"/>
</dbReference>
<proteinExistence type="inferred from homology"/>
<feature type="domain" description="FAM86 N-terminal" evidence="3">
    <location>
        <begin position="36"/>
        <end position="90"/>
    </location>
</feature>
<dbReference type="PANTHER" id="PTHR14614">
    <property type="entry name" value="HEPATOCELLULAR CARCINOMA-ASSOCIATED ANTIGEN"/>
    <property type="match status" value="1"/>
</dbReference>
<name>A0ABP0TBU5_9BRYO</name>
<reference evidence="4 5" key="1">
    <citation type="submission" date="2024-02" db="EMBL/GenBank/DDBJ databases">
        <authorList>
            <consortium name="ELIXIR-Norway"/>
            <consortium name="Elixir Norway"/>
        </authorList>
    </citation>
    <scope>NUCLEOTIDE SEQUENCE [LARGE SCALE GENOMIC DNA]</scope>
</reference>
<comment type="similarity">
    <text evidence="1">Belongs to the class I-like SAM-binding methyltransferase superfamily. EEF2KMT family.</text>
</comment>
<protein>
    <recommendedName>
        <fullName evidence="3">FAM86 N-terminal domain-containing protein</fullName>
    </recommendedName>
</protein>
<dbReference type="SUPFAM" id="SSF53335">
    <property type="entry name" value="S-adenosyl-L-methionine-dependent methyltransferases"/>
    <property type="match status" value="1"/>
</dbReference>
<dbReference type="Proteomes" id="UP001497512">
    <property type="component" value="Chromosome 1"/>
</dbReference>
<dbReference type="EMBL" id="OZ019893">
    <property type="protein sequence ID" value="CAK9191915.1"/>
    <property type="molecule type" value="Genomic_DNA"/>
</dbReference>